<keyword evidence="2" id="KW-0378">Hydrolase</keyword>
<gene>
    <name evidence="2" type="ORF">E1286_13955</name>
</gene>
<evidence type="ECO:0000259" key="1">
    <source>
        <dbReference type="Pfam" id="PF00144"/>
    </source>
</evidence>
<keyword evidence="3" id="KW-1185">Reference proteome</keyword>
<dbReference type="InterPro" id="IPR001466">
    <property type="entry name" value="Beta-lactam-related"/>
</dbReference>
<accession>A0A4R4Z005</accession>
<evidence type="ECO:0000313" key="3">
    <source>
        <dbReference type="Proteomes" id="UP000295302"/>
    </source>
</evidence>
<comment type="caution">
    <text evidence="2">The sequence shown here is derived from an EMBL/GenBank/DDBJ whole genome shotgun (WGS) entry which is preliminary data.</text>
</comment>
<dbReference type="RefSeq" id="WP_132612438.1">
    <property type="nucleotide sequence ID" value="NZ_SMKQ01000032.1"/>
</dbReference>
<sequence length="361" mass="38147">MTLQRRVQDVLDELVAKGAETGMQVAVHHQGHRVVDAVAGVADSRTGRPVTPETLFFSFSTAKGVAALIAHLLVRSGLVDYDTPVAEVWPEFGMHGKETATLRQVLTHTVGVPAMPGGLGPTDLADWPRVCAAIAGAEPRWRPGTRTGYHSFTFGFLVGEIARRVTGQPVRQLLQDWVAAPLGIVGELYFGVPPTELARLARLEDTEPHLAEPPGHDSILAPWERQPRASMGNSPDFLQADVPSVGTFTARGIATVYAAILDGRLLAADQMAELSTVAFEGIDQVFGNSARLGLGYPLGLVGAPADKAPTTFGWPGGGGSYAYANPATGTSFAVTKNRLTPDFGTAQRLSDVVTAEIGPPA</sequence>
<dbReference type="InterPro" id="IPR012338">
    <property type="entry name" value="Beta-lactam/transpept-like"/>
</dbReference>
<reference evidence="2 3" key="1">
    <citation type="submission" date="2019-03" db="EMBL/GenBank/DDBJ databases">
        <title>Draft genome sequences of novel Actinobacteria.</title>
        <authorList>
            <person name="Sahin N."/>
            <person name="Ay H."/>
            <person name="Saygin H."/>
        </authorList>
    </citation>
    <scope>NUCLEOTIDE SEQUENCE [LARGE SCALE GENOMIC DNA]</scope>
    <source>
        <strain evidence="2 3">CH32</strain>
    </source>
</reference>
<protein>
    <submittedName>
        <fullName evidence="2">Class A beta-lactamase-related serine hydrolase</fullName>
    </submittedName>
</protein>
<dbReference type="Pfam" id="PF00144">
    <property type="entry name" value="Beta-lactamase"/>
    <property type="match status" value="1"/>
</dbReference>
<dbReference type="Proteomes" id="UP000295302">
    <property type="component" value="Unassembled WGS sequence"/>
</dbReference>
<dbReference type="InterPro" id="IPR052907">
    <property type="entry name" value="Beta-lactamase/esterase"/>
</dbReference>
<dbReference type="GO" id="GO:0016787">
    <property type="term" value="F:hydrolase activity"/>
    <property type="evidence" value="ECO:0007669"/>
    <property type="project" value="UniProtKB-KW"/>
</dbReference>
<organism evidence="2 3">
    <name type="scientific">Nonomuraea terrae</name>
    <dbReference type="NCBI Taxonomy" id="2530383"/>
    <lineage>
        <taxon>Bacteria</taxon>
        <taxon>Bacillati</taxon>
        <taxon>Actinomycetota</taxon>
        <taxon>Actinomycetes</taxon>
        <taxon>Streptosporangiales</taxon>
        <taxon>Streptosporangiaceae</taxon>
        <taxon>Nonomuraea</taxon>
    </lineage>
</organism>
<dbReference type="PANTHER" id="PTHR43319:SF3">
    <property type="entry name" value="BETA-LACTAMASE-RELATED DOMAIN-CONTAINING PROTEIN"/>
    <property type="match status" value="1"/>
</dbReference>
<evidence type="ECO:0000313" key="2">
    <source>
        <dbReference type="EMBL" id="TDD49332.1"/>
    </source>
</evidence>
<dbReference type="SUPFAM" id="SSF56601">
    <property type="entry name" value="beta-lactamase/transpeptidase-like"/>
    <property type="match status" value="1"/>
</dbReference>
<name>A0A4R4Z005_9ACTN</name>
<dbReference type="Gene3D" id="3.40.710.10">
    <property type="entry name" value="DD-peptidase/beta-lactamase superfamily"/>
    <property type="match status" value="1"/>
</dbReference>
<dbReference type="PANTHER" id="PTHR43319">
    <property type="entry name" value="BETA-LACTAMASE-RELATED"/>
    <property type="match status" value="1"/>
</dbReference>
<dbReference type="OrthoDB" id="9809635at2"/>
<dbReference type="AlphaFoldDB" id="A0A4R4Z005"/>
<dbReference type="EMBL" id="SMKQ01000032">
    <property type="protein sequence ID" value="TDD49332.1"/>
    <property type="molecule type" value="Genomic_DNA"/>
</dbReference>
<feature type="domain" description="Beta-lactamase-related" evidence="1">
    <location>
        <begin position="8"/>
        <end position="343"/>
    </location>
</feature>
<proteinExistence type="predicted"/>